<dbReference type="EMBL" id="CM055110">
    <property type="protein sequence ID" value="KAJ7521674.1"/>
    <property type="molecule type" value="Genomic_DNA"/>
</dbReference>
<accession>A0ACC2AVX1</accession>
<evidence type="ECO:0000313" key="1">
    <source>
        <dbReference type="EMBL" id="KAJ7521674.1"/>
    </source>
</evidence>
<comment type="caution">
    <text evidence="1">The sequence shown here is derived from an EMBL/GenBank/DDBJ whole genome shotgun (WGS) entry which is preliminary data.</text>
</comment>
<gene>
    <name evidence="1" type="ORF">O6H91_19G063100</name>
</gene>
<sequence length="602" mass="67868">MENFLKVGNIDRGKSNIYVAKNPQEMPPAARACIEVADHHSRMRRGTEYKPKGLDISDVGLRICSGSCLHVFMFVLNITLLPTIIFYLVQSCKSKEPGAFSVEAIASSSVVNMTKADLGFKSIDETSRLLNQAVENGTRECHHIKTTRASIFGLPSPSHGGGIQLETDQVHEFTIVSYSENGSRRCNGGDFYETDLSGPRWKSRPFITDLGDGSYVVKLHVHSQFTGMYTFKAILLFNNLHGLDLKPDHWVLAQELISLRIQFTAPIHGVSTGLSNNLRSPRSCSKEDFNVRAWQGQWTRTKWNESCDADSKGRYRCMNVTDQCEAPWCDGPIAGLESNGWSYSAHCSFHLWTKEEAWDCLQGRWLYFWGDSNHQDTIRNLLNFILGMNNGILARTFDQSFANPTNTSQSLHITSIFNGHPQEFGDDMGLSSLDDPFYRQQVQRFFNKDGIPDVLVLNSGLHDGNRFAHLADFVDASKKASLFWESLYKNATTSGGLHPPPVVVFRTTVAPAGKSRRMPSNPHKMDVFNRILVEKMSEKLPIRVVDAFDMSFPWHYDNRYSDGGHYGRPPALSPWFGQQGHWYFVDVMLAHVLLNAICPFPH</sequence>
<organism evidence="1 2">
    <name type="scientific">Diphasiastrum complanatum</name>
    <name type="common">Issler's clubmoss</name>
    <name type="synonym">Lycopodium complanatum</name>
    <dbReference type="NCBI Taxonomy" id="34168"/>
    <lineage>
        <taxon>Eukaryota</taxon>
        <taxon>Viridiplantae</taxon>
        <taxon>Streptophyta</taxon>
        <taxon>Embryophyta</taxon>
        <taxon>Tracheophyta</taxon>
        <taxon>Lycopodiopsida</taxon>
        <taxon>Lycopodiales</taxon>
        <taxon>Lycopodiaceae</taxon>
        <taxon>Lycopodioideae</taxon>
        <taxon>Diphasiastrum</taxon>
    </lineage>
</organism>
<name>A0ACC2AVX1_DIPCM</name>
<keyword evidence="2" id="KW-1185">Reference proteome</keyword>
<reference evidence="2" key="1">
    <citation type="journal article" date="2024" name="Proc. Natl. Acad. Sci. U.S.A.">
        <title>Extraordinary preservation of gene collinearity over three hundred million years revealed in homosporous lycophytes.</title>
        <authorList>
            <person name="Li C."/>
            <person name="Wickell D."/>
            <person name="Kuo L.Y."/>
            <person name="Chen X."/>
            <person name="Nie B."/>
            <person name="Liao X."/>
            <person name="Peng D."/>
            <person name="Ji J."/>
            <person name="Jenkins J."/>
            <person name="Williams M."/>
            <person name="Shu S."/>
            <person name="Plott C."/>
            <person name="Barry K."/>
            <person name="Rajasekar S."/>
            <person name="Grimwood J."/>
            <person name="Han X."/>
            <person name="Sun S."/>
            <person name="Hou Z."/>
            <person name="He W."/>
            <person name="Dai G."/>
            <person name="Sun C."/>
            <person name="Schmutz J."/>
            <person name="Leebens-Mack J.H."/>
            <person name="Li F.W."/>
            <person name="Wang L."/>
        </authorList>
    </citation>
    <scope>NUCLEOTIDE SEQUENCE [LARGE SCALE GENOMIC DNA]</scope>
    <source>
        <strain evidence="2">cv. PW_Plant_1</strain>
    </source>
</reference>
<protein>
    <submittedName>
        <fullName evidence="1">Uncharacterized protein</fullName>
    </submittedName>
</protein>
<dbReference type="Proteomes" id="UP001162992">
    <property type="component" value="Chromosome 19"/>
</dbReference>
<proteinExistence type="predicted"/>
<evidence type="ECO:0000313" key="2">
    <source>
        <dbReference type="Proteomes" id="UP001162992"/>
    </source>
</evidence>